<organism evidence="2 3">
    <name type="scientific">Actinopolymorpha rutila</name>
    <dbReference type="NCBI Taxonomy" id="446787"/>
    <lineage>
        <taxon>Bacteria</taxon>
        <taxon>Bacillati</taxon>
        <taxon>Actinomycetota</taxon>
        <taxon>Actinomycetes</taxon>
        <taxon>Propionibacteriales</taxon>
        <taxon>Actinopolymorphaceae</taxon>
        <taxon>Actinopolymorpha</taxon>
    </lineage>
</organism>
<dbReference type="Gene3D" id="2.10.109.10">
    <property type="entry name" value="Umud Fragment, subunit A"/>
    <property type="match status" value="1"/>
</dbReference>
<dbReference type="InterPro" id="IPR015927">
    <property type="entry name" value="Peptidase_S24_S26A/B/C"/>
</dbReference>
<evidence type="ECO:0000313" key="3">
    <source>
        <dbReference type="Proteomes" id="UP000579605"/>
    </source>
</evidence>
<accession>A0A852Z6U4</accession>
<name>A0A852Z6U4_9ACTN</name>
<proteinExistence type="predicted"/>
<dbReference type="EMBL" id="JACBZH010000001">
    <property type="protein sequence ID" value="NYH89007.1"/>
    <property type="molecule type" value="Genomic_DNA"/>
</dbReference>
<comment type="caution">
    <text evidence="2">The sequence shown here is derived from an EMBL/GenBank/DDBJ whole genome shotgun (WGS) entry which is preliminary data.</text>
</comment>
<evidence type="ECO:0000259" key="1">
    <source>
        <dbReference type="Pfam" id="PF00717"/>
    </source>
</evidence>
<protein>
    <submittedName>
        <fullName evidence="2">Signal peptidase I</fullName>
    </submittedName>
</protein>
<evidence type="ECO:0000313" key="2">
    <source>
        <dbReference type="EMBL" id="NYH89007.1"/>
    </source>
</evidence>
<dbReference type="InterPro" id="IPR036286">
    <property type="entry name" value="LexA/Signal_pep-like_sf"/>
</dbReference>
<feature type="domain" description="Peptidase S24/S26A/S26B/S26C" evidence="1">
    <location>
        <begin position="7"/>
        <end position="77"/>
    </location>
</feature>
<keyword evidence="3" id="KW-1185">Reference proteome</keyword>
<gene>
    <name evidence="2" type="ORF">F4554_001645</name>
</gene>
<sequence>MPRFGIAVVRGRSMQPTLRDGDRLVVRYNTSETAGEPDVPVRPGSLVLVRLPHRPLSVKRLVRREPEGWWVERDNPHEGVDSWQVGAVPPQDLVAVVINRLRLVNAVARRVRAGRADLRRNRHGHGSRGD</sequence>
<reference evidence="2 3" key="1">
    <citation type="submission" date="2020-07" db="EMBL/GenBank/DDBJ databases">
        <title>Sequencing the genomes of 1000 actinobacteria strains.</title>
        <authorList>
            <person name="Klenk H.-P."/>
        </authorList>
    </citation>
    <scope>NUCLEOTIDE SEQUENCE [LARGE SCALE GENOMIC DNA]</scope>
    <source>
        <strain evidence="2 3">DSM 18448</strain>
    </source>
</reference>
<dbReference type="Pfam" id="PF00717">
    <property type="entry name" value="Peptidase_S24"/>
    <property type="match status" value="1"/>
</dbReference>
<dbReference type="SUPFAM" id="SSF51306">
    <property type="entry name" value="LexA/Signal peptidase"/>
    <property type="match status" value="1"/>
</dbReference>
<dbReference type="Proteomes" id="UP000579605">
    <property type="component" value="Unassembled WGS sequence"/>
</dbReference>
<dbReference type="RefSeq" id="WP_179786814.1">
    <property type="nucleotide sequence ID" value="NZ_BAAARR010000003.1"/>
</dbReference>
<dbReference type="CDD" id="cd06529">
    <property type="entry name" value="S24_LexA-like"/>
    <property type="match status" value="1"/>
</dbReference>
<dbReference type="AlphaFoldDB" id="A0A852Z6U4"/>
<dbReference type="InterPro" id="IPR039418">
    <property type="entry name" value="LexA-like"/>
</dbReference>